<keyword evidence="9" id="KW-0406">Ion transport</keyword>
<evidence type="ECO:0000313" key="14">
    <source>
        <dbReference type="EMBL" id="MEE3718403.1"/>
    </source>
</evidence>
<evidence type="ECO:0000256" key="12">
    <source>
        <dbReference type="ARBA" id="ARBA00034430"/>
    </source>
</evidence>
<proteinExistence type="inferred from homology"/>
<keyword evidence="11" id="KW-0407">Ion channel</keyword>
<evidence type="ECO:0000256" key="2">
    <source>
        <dbReference type="ARBA" id="ARBA00006920"/>
    </source>
</evidence>
<evidence type="ECO:0000256" key="7">
    <source>
        <dbReference type="ARBA" id="ARBA00022958"/>
    </source>
</evidence>
<sequence>MGKGRLEAFSDGVIAIIITIMVLELKVPHGDSLEELRKLIPVFLSYVLSFVNLGIYWNNHHHLLQAVRHVNGSILWANLHLLFWLSLFPFCTAWMGENNFTTIPVAFYGVVLFLAALSYFILTIALINHHGKDSPLGVAIGKDFKGKISLGFYGLSIPLAFVLPWLSCALFVLVAVIWLIPDRRIEKTLIP</sequence>
<feature type="transmembrane region" description="Helical" evidence="13">
    <location>
        <begin position="152"/>
        <end position="180"/>
    </location>
</feature>
<evidence type="ECO:0000256" key="11">
    <source>
        <dbReference type="ARBA" id="ARBA00023303"/>
    </source>
</evidence>
<evidence type="ECO:0000256" key="13">
    <source>
        <dbReference type="SAM" id="Phobius"/>
    </source>
</evidence>
<keyword evidence="10 13" id="KW-0472">Membrane</keyword>
<evidence type="ECO:0000256" key="5">
    <source>
        <dbReference type="ARBA" id="ARBA00022692"/>
    </source>
</evidence>
<dbReference type="PANTHER" id="PTHR31462:SF5">
    <property type="entry name" value="ENDOSOMAL_LYSOSOMAL PROTON CHANNEL TMEM175"/>
    <property type="match status" value="1"/>
</dbReference>
<evidence type="ECO:0000256" key="6">
    <source>
        <dbReference type="ARBA" id="ARBA00022826"/>
    </source>
</evidence>
<feature type="transmembrane region" description="Helical" evidence="13">
    <location>
        <begin position="39"/>
        <end position="57"/>
    </location>
</feature>
<accession>A0AAW9Q5C9</accession>
<keyword evidence="8 13" id="KW-1133">Transmembrane helix</keyword>
<keyword evidence="4" id="KW-0633">Potassium transport</keyword>
<feature type="transmembrane region" description="Helical" evidence="13">
    <location>
        <begin position="77"/>
        <end position="95"/>
    </location>
</feature>
<dbReference type="GO" id="GO:0005267">
    <property type="term" value="F:potassium channel activity"/>
    <property type="evidence" value="ECO:0007669"/>
    <property type="project" value="UniProtKB-KW"/>
</dbReference>
<reference evidence="14" key="1">
    <citation type="submission" date="2024-01" db="EMBL/GenBank/DDBJ databases">
        <title>Bank of Algae and Cyanobacteria of the Azores (BACA) strain genomes.</title>
        <authorList>
            <person name="Luz R."/>
            <person name="Cordeiro R."/>
            <person name="Fonseca A."/>
            <person name="Goncalves V."/>
        </authorList>
    </citation>
    <scope>NUCLEOTIDE SEQUENCE</scope>
    <source>
        <strain evidence="14">BACA0141</strain>
    </source>
</reference>
<evidence type="ECO:0000256" key="8">
    <source>
        <dbReference type="ARBA" id="ARBA00022989"/>
    </source>
</evidence>
<evidence type="ECO:0000256" key="10">
    <source>
        <dbReference type="ARBA" id="ARBA00023136"/>
    </source>
</evidence>
<keyword evidence="15" id="KW-1185">Reference proteome</keyword>
<dbReference type="GO" id="GO:0016020">
    <property type="term" value="C:membrane"/>
    <property type="evidence" value="ECO:0007669"/>
    <property type="project" value="UniProtKB-SubCell"/>
</dbReference>
<comment type="similarity">
    <text evidence="2">Belongs to the TMEM175 family.</text>
</comment>
<protein>
    <submittedName>
        <fullName evidence="14">TMEM175 family protein</fullName>
    </submittedName>
</protein>
<name>A0AAW9Q5C9_9CYAN</name>
<dbReference type="EMBL" id="JAZBJZ010000076">
    <property type="protein sequence ID" value="MEE3718403.1"/>
    <property type="molecule type" value="Genomic_DNA"/>
</dbReference>
<keyword evidence="3" id="KW-0813">Transport</keyword>
<dbReference type="Pfam" id="PF06736">
    <property type="entry name" value="TMEM175"/>
    <property type="match status" value="1"/>
</dbReference>
<evidence type="ECO:0000256" key="4">
    <source>
        <dbReference type="ARBA" id="ARBA00022538"/>
    </source>
</evidence>
<evidence type="ECO:0000256" key="9">
    <source>
        <dbReference type="ARBA" id="ARBA00023065"/>
    </source>
</evidence>
<evidence type="ECO:0000256" key="1">
    <source>
        <dbReference type="ARBA" id="ARBA00004141"/>
    </source>
</evidence>
<feature type="transmembrane region" description="Helical" evidence="13">
    <location>
        <begin position="107"/>
        <end position="127"/>
    </location>
</feature>
<keyword evidence="5 13" id="KW-0812">Transmembrane</keyword>
<evidence type="ECO:0000256" key="3">
    <source>
        <dbReference type="ARBA" id="ARBA00022448"/>
    </source>
</evidence>
<dbReference type="Proteomes" id="UP001333818">
    <property type="component" value="Unassembled WGS sequence"/>
</dbReference>
<dbReference type="InterPro" id="IPR010617">
    <property type="entry name" value="TMEM175-like"/>
</dbReference>
<dbReference type="AlphaFoldDB" id="A0AAW9Q5C9"/>
<organism evidence="14 15">
    <name type="scientific">Tumidithrix elongata BACA0141</name>
    <dbReference type="NCBI Taxonomy" id="2716417"/>
    <lineage>
        <taxon>Bacteria</taxon>
        <taxon>Bacillati</taxon>
        <taxon>Cyanobacteriota</taxon>
        <taxon>Cyanophyceae</taxon>
        <taxon>Pseudanabaenales</taxon>
        <taxon>Pseudanabaenaceae</taxon>
        <taxon>Tumidithrix</taxon>
        <taxon>Tumidithrix elongata</taxon>
    </lineage>
</organism>
<comment type="caution">
    <text evidence="14">The sequence shown here is derived from an EMBL/GenBank/DDBJ whole genome shotgun (WGS) entry which is preliminary data.</text>
</comment>
<evidence type="ECO:0000313" key="15">
    <source>
        <dbReference type="Proteomes" id="UP001333818"/>
    </source>
</evidence>
<comment type="catalytic activity">
    <reaction evidence="12">
        <text>K(+)(in) = K(+)(out)</text>
        <dbReference type="Rhea" id="RHEA:29463"/>
        <dbReference type="ChEBI" id="CHEBI:29103"/>
    </reaction>
</comment>
<gene>
    <name evidence="14" type="ORF">V2H45_16805</name>
</gene>
<dbReference type="GO" id="GO:0015252">
    <property type="term" value="F:proton channel activity"/>
    <property type="evidence" value="ECO:0007669"/>
    <property type="project" value="InterPro"/>
</dbReference>
<dbReference type="PANTHER" id="PTHR31462">
    <property type="entry name" value="ENDOSOMAL/LYSOSOMAL POTASSIUM CHANNEL TMEM175"/>
    <property type="match status" value="1"/>
</dbReference>
<keyword evidence="6" id="KW-0631">Potassium channel</keyword>
<dbReference type="RefSeq" id="WP_330484836.1">
    <property type="nucleotide sequence ID" value="NZ_JAZBJZ010000076.1"/>
</dbReference>
<feature type="transmembrane region" description="Helical" evidence="13">
    <location>
        <begin position="6"/>
        <end position="27"/>
    </location>
</feature>
<keyword evidence="7" id="KW-0630">Potassium</keyword>
<comment type="subcellular location">
    <subcellularLocation>
        <location evidence="1">Membrane</location>
        <topology evidence="1">Multi-pass membrane protein</topology>
    </subcellularLocation>
</comment>